<dbReference type="Pfam" id="PF13460">
    <property type="entry name" value="NAD_binding_10"/>
    <property type="match status" value="1"/>
</dbReference>
<feature type="domain" description="NAD(P)-binding" evidence="1">
    <location>
        <begin position="7"/>
        <end position="139"/>
    </location>
</feature>
<name>A0ABV7YMP6_9ACTN</name>
<evidence type="ECO:0000259" key="1">
    <source>
        <dbReference type="Pfam" id="PF13460"/>
    </source>
</evidence>
<reference evidence="3" key="1">
    <citation type="journal article" date="2019" name="Int. J. Syst. Evol. Microbiol.">
        <title>The Global Catalogue of Microorganisms (GCM) 10K type strain sequencing project: providing services to taxonomists for standard genome sequencing and annotation.</title>
        <authorList>
            <consortium name="The Broad Institute Genomics Platform"/>
            <consortium name="The Broad Institute Genome Sequencing Center for Infectious Disease"/>
            <person name="Wu L."/>
            <person name="Ma J."/>
        </authorList>
    </citation>
    <scope>NUCLEOTIDE SEQUENCE [LARGE SCALE GENOMIC DNA]</scope>
    <source>
        <strain evidence="3">CGMCC 4.7241</strain>
    </source>
</reference>
<organism evidence="2 3">
    <name type="scientific">Tenggerimyces flavus</name>
    <dbReference type="NCBI Taxonomy" id="1708749"/>
    <lineage>
        <taxon>Bacteria</taxon>
        <taxon>Bacillati</taxon>
        <taxon>Actinomycetota</taxon>
        <taxon>Actinomycetes</taxon>
        <taxon>Propionibacteriales</taxon>
        <taxon>Nocardioidaceae</taxon>
        <taxon>Tenggerimyces</taxon>
    </lineage>
</organism>
<comment type="caution">
    <text evidence="2">The sequence shown here is derived from an EMBL/GenBank/DDBJ whole genome shotgun (WGS) entry which is preliminary data.</text>
</comment>
<evidence type="ECO:0000313" key="3">
    <source>
        <dbReference type="Proteomes" id="UP001595699"/>
    </source>
</evidence>
<dbReference type="PANTHER" id="PTHR12126">
    <property type="entry name" value="NADH-UBIQUINONE OXIDOREDUCTASE 39 KDA SUBUNIT-RELATED"/>
    <property type="match status" value="1"/>
</dbReference>
<dbReference type="Proteomes" id="UP001595699">
    <property type="component" value="Unassembled WGS sequence"/>
</dbReference>
<dbReference type="InterPro" id="IPR051207">
    <property type="entry name" value="ComplexI_NDUFA9_subunit"/>
</dbReference>
<sequence length="257" mass="27516">MEILVTGGRGALGRHVVRRLTDAGQQVRLLSRRPRPADAPPGVTWLTGDQTDPDAMRAALVGVEAVVHCATNYLRPREDLVGARVLAQAASHAGRPHVVCLGIVGSDRIPYSYYRAKVQVETILTESGLPVTVQRATQFHELFVLAARLLGRSPIVPVPAGFRAQPIAAVDVAERVAELAVGPALGRAPDLGGPVIHDMADLVKTALRRLGKRRLVVPIPLVGKIAHGFRAGYNLAPEHAEGRMTFEEFLDQTGVAA</sequence>
<keyword evidence="3" id="KW-1185">Reference proteome</keyword>
<accession>A0ABV7YMP6</accession>
<dbReference type="PANTHER" id="PTHR12126:SF11">
    <property type="entry name" value="NADH DEHYDROGENASE [UBIQUINONE] 1 ALPHA SUBCOMPLEX SUBUNIT 9, MITOCHONDRIAL"/>
    <property type="match status" value="1"/>
</dbReference>
<dbReference type="InterPro" id="IPR016040">
    <property type="entry name" value="NAD(P)-bd_dom"/>
</dbReference>
<dbReference type="EMBL" id="JBHRZH010000051">
    <property type="protein sequence ID" value="MFC3766322.1"/>
    <property type="molecule type" value="Genomic_DNA"/>
</dbReference>
<protein>
    <submittedName>
        <fullName evidence="2">SDR family oxidoreductase</fullName>
    </submittedName>
</protein>
<proteinExistence type="predicted"/>
<dbReference type="SUPFAM" id="SSF51735">
    <property type="entry name" value="NAD(P)-binding Rossmann-fold domains"/>
    <property type="match status" value="1"/>
</dbReference>
<evidence type="ECO:0000313" key="2">
    <source>
        <dbReference type="EMBL" id="MFC3766322.1"/>
    </source>
</evidence>
<dbReference type="RefSeq" id="WP_205117940.1">
    <property type="nucleotide sequence ID" value="NZ_JAFBCM010000001.1"/>
</dbReference>
<gene>
    <name evidence="2" type="ORF">ACFOUW_36220</name>
</gene>
<dbReference type="Gene3D" id="3.40.50.720">
    <property type="entry name" value="NAD(P)-binding Rossmann-like Domain"/>
    <property type="match status" value="1"/>
</dbReference>
<dbReference type="InterPro" id="IPR036291">
    <property type="entry name" value="NAD(P)-bd_dom_sf"/>
</dbReference>